<dbReference type="CDD" id="cd01878">
    <property type="entry name" value="HflX"/>
    <property type="match status" value="1"/>
</dbReference>
<comment type="function">
    <text evidence="6">GTPase that associates with the 50S ribosomal subunit and may have a role during protein synthesis or ribosome biogenesis.</text>
</comment>
<dbReference type="PANTHER" id="PTHR10229">
    <property type="entry name" value="GTP-BINDING PROTEIN HFLX"/>
    <property type="match status" value="1"/>
</dbReference>
<dbReference type="InterPro" id="IPR006073">
    <property type="entry name" value="GTP-bd"/>
</dbReference>
<dbReference type="GO" id="GO:0003924">
    <property type="term" value="F:GTPase activity"/>
    <property type="evidence" value="ECO:0007669"/>
    <property type="project" value="UniProtKB-UniRule"/>
</dbReference>
<keyword evidence="2" id="KW-0479">Metal-binding</keyword>
<dbReference type="PROSITE" id="PS51705">
    <property type="entry name" value="G_HFLX"/>
    <property type="match status" value="1"/>
</dbReference>
<evidence type="ECO:0000313" key="10">
    <source>
        <dbReference type="Proteomes" id="UP000242850"/>
    </source>
</evidence>
<sequence length="619" mass="69363">MFNINLLCIIFLWGDYMIRGNLEGIKKAFINELEALLDIEIDKNIIISKEVLNVISRISWELKREIAIYVNRRGRIIDVAVGDSATVSLEEIYEKRKEGGLSGIRCIHTHPSGRGDLSAVDITALVSLKFDMMIAVGVDEGKPIDFSIGLISVIDGRLSKRADVLGPYDVNMIETFDVLKLIKELEDKLEDRIFVLEENKKERVILVAAGNDDLYTIEESLEELKELAETAGAEVVYKVFQKKNRIDPATYIGSGKAKEISLIRQSLMADAVIFDDQLSPAQIRNLEEILGCKVIDRTALILDIFAQRAKSKEGKLQVELAQLKYRLPRLTGFGAMLSRTGGGIGTRGPGEKKLEIDKRHIMRRINDLEKELEAVRNTRQVQRERRISNEIPVVSIVGYTNAGKSTLRNKLCEIAGVDKEKVLEANMLFATLDTTTRLINLPNGKEVLVSDTVGFIRKLPHELVEAFKSTLEEIVYSDLILHVVDASNKNAEAQIKVVNSVLNEIGAASKKTILVLNKIDVAPVENVELLRSKFNDNDIVEISALEGVNLDLLLDVIQQNVYKNMIKAKLLIPYSQTKLVSYLHGNNCVEKEEYTQDGIIVYINTTLDVFGKVKDFVIE</sequence>
<dbReference type="EMBL" id="FNUK01000004">
    <property type="protein sequence ID" value="SEF54520.1"/>
    <property type="molecule type" value="Genomic_DNA"/>
</dbReference>
<dbReference type="InterPro" id="IPR025121">
    <property type="entry name" value="GTPase_HflX_N"/>
</dbReference>
<evidence type="ECO:0000256" key="1">
    <source>
        <dbReference type="ARBA" id="ARBA00022490"/>
    </source>
</evidence>
<dbReference type="InterPro" id="IPR045498">
    <property type="entry name" value="HflX_C"/>
</dbReference>
<keyword evidence="7" id="KW-0175">Coiled coil</keyword>
<evidence type="ECO:0000313" key="9">
    <source>
        <dbReference type="EMBL" id="SEF54520.1"/>
    </source>
</evidence>
<evidence type="ECO:0000256" key="7">
    <source>
        <dbReference type="SAM" id="Coils"/>
    </source>
</evidence>
<dbReference type="GO" id="GO:0046872">
    <property type="term" value="F:metal ion binding"/>
    <property type="evidence" value="ECO:0007669"/>
    <property type="project" value="UniProtKB-KW"/>
</dbReference>
<keyword evidence="3 6" id="KW-0547">Nucleotide-binding</keyword>
<feature type="coiled-coil region" evidence="7">
    <location>
        <begin position="351"/>
        <end position="385"/>
    </location>
</feature>
<dbReference type="InterPro" id="IPR042108">
    <property type="entry name" value="GTPase_HflX_N_sf"/>
</dbReference>
<gene>
    <name evidence="6" type="primary">hflX</name>
    <name evidence="9" type="ORF">SAMN05660865_00467</name>
</gene>
<evidence type="ECO:0000256" key="6">
    <source>
        <dbReference type="HAMAP-Rule" id="MF_00900"/>
    </source>
</evidence>
<dbReference type="AlphaFoldDB" id="A0A1H5SVH8"/>
<keyword evidence="10" id="KW-1185">Reference proteome</keyword>
<dbReference type="InterPro" id="IPR027417">
    <property type="entry name" value="P-loop_NTPase"/>
</dbReference>
<name>A0A1H5SVH8_9CLOT</name>
<dbReference type="Gene3D" id="3.40.50.11060">
    <property type="entry name" value="GTPase HflX, N-terminal domain"/>
    <property type="match status" value="1"/>
</dbReference>
<keyword evidence="5 6" id="KW-0342">GTP-binding</keyword>
<comment type="subcellular location">
    <subcellularLocation>
        <location evidence="6">Cytoplasm</location>
    </subcellularLocation>
    <text evidence="6">May associate with membranes.</text>
</comment>
<dbReference type="Pfam" id="PF01926">
    <property type="entry name" value="MMR_HSR1"/>
    <property type="match status" value="1"/>
</dbReference>
<feature type="domain" description="Hflx-type G" evidence="8">
    <location>
        <begin position="392"/>
        <end position="565"/>
    </location>
</feature>
<dbReference type="Pfam" id="PF13167">
    <property type="entry name" value="GTP-bdg_N"/>
    <property type="match status" value="1"/>
</dbReference>
<proteinExistence type="inferred from homology"/>
<protein>
    <recommendedName>
        <fullName evidence="6">GTPase HflX</fullName>
    </recommendedName>
    <alternativeName>
        <fullName evidence="6">GTP-binding protein HflX</fullName>
    </alternativeName>
</protein>
<comment type="similarity">
    <text evidence="6">Belongs to the TRAFAC class OBG-HflX-like GTPase superfamily. HflX GTPase family.</text>
</comment>
<evidence type="ECO:0000256" key="3">
    <source>
        <dbReference type="ARBA" id="ARBA00022741"/>
    </source>
</evidence>
<reference evidence="10" key="1">
    <citation type="submission" date="2016-10" db="EMBL/GenBank/DDBJ databases">
        <authorList>
            <person name="Varghese N."/>
            <person name="Submissions S."/>
        </authorList>
    </citation>
    <scope>NUCLEOTIDE SEQUENCE [LARGE SCALE GENOMIC DNA]</scope>
    <source>
        <strain evidence="10">DSM 5463</strain>
    </source>
</reference>
<dbReference type="Pfam" id="PF19275">
    <property type="entry name" value="HflX_C"/>
    <property type="match status" value="1"/>
</dbReference>
<dbReference type="Proteomes" id="UP000242850">
    <property type="component" value="Unassembled WGS sequence"/>
</dbReference>
<dbReference type="Pfam" id="PF16360">
    <property type="entry name" value="GTP-bdg_M"/>
    <property type="match status" value="1"/>
</dbReference>
<keyword evidence="1 6" id="KW-0963">Cytoplasm</keyword>
<dbReference type="NCBIfam" id="TIGR03156">
    <property type="entry name" value="GTP_HflX"/>
    <property type="match status" value="1"/>
</dbReference>
<dbReference type="PANTHER" id="PTHR10229:SF0">
    <property type="entry name" value="GTP-BINDING PROTEIN 6-RELATED"/>
    <property type="match status" value="1"/>
</dbReference>
<comment type="subunit">
    <text evidence="6">Monomer. Associates with the 50S ribosomal subunit.</text>
</comment>
<evidence type="ECO:0000256" key="5">
    <source>
        <dbReference type="ARBA" id="ARBA00023134"/>
    </source>
</evidence>
<dbReference type="GO" id="GO:0043022">
    <property type="term" value="F:ribosome binding"/>
    <property type="evidence" value="ECO:0007669"/>
    <property type="project" value="TreeGrafter"/>
</dbReference>
<evidence type="ECO:0000256" key="4">
    <source>
        <dbReference type="ARBA" id="ARBA00022842"/>
    </source>
</evidence>
<evidence type="ECO:0000259" key="8">
    <source>
        <dbReference type="PROSITE" id="PS51705"/>
    </source>
</evidence>
<accession>A0A1H5SVH8</accession>
<dbReference type="InterPro" id="IPR030394">
    <property type="entry name" value="G_HFLX_dom"/>
</dbReference>
<dbReference type="HAMAP" id="MF_00900">
    <property type="entry name" value="GTPase_HflX"/>
    <property type="match status" value="1"/>
</dbReference>
<organism evidence="9 10">
    <name type="scientific">Caloramator fervidus</name>
    <dbReference type="NCBI Taxonomy" id="29344"/>
    <lineage>
        <taxon>Bacteria</taxon>
        <taxon>Bacillati</taxon>
        <taxon>Bacillota</taxon>
        <taxon>Clostridia</taxon>
        <taxon>Eubacteriales</taxon>
        <taxon>Clostridiaceae</taxon>
        <taxon>Caloramator</taxon>
    </lineage>
</organism>
<dbReference type="InterPro" id="IPR032305">
    <property type="entry name" value="GTP-bd_M"/>
</dbReference>
<dbReference type="Gene3D" id="3.40.50.300">
    <property type="entry name" value="P-loop containing nucleotide triphosphate hydrolases"/>
    <property type="match status" value="1"/>
</dbReference>
<dbReference type="GO" id="GO:0005737">
    <property type="term" value="C:cytoplasm"/>
    <property type="evidence" value="ECO:0007669"/>
    <property type="project" value="UniProtKB-SubCell"/>
</dbReference>
<dbReference type="FunFam" id="3.40.50.11060:FF:000001">
    <property type="entry name" value="GTPase HflX"/>
    <property type="match status" value="1"/>
</dbReference>
<dbReference type="SUPFAM" id="SSF52540">
    <property type="entry name" value="P-loop containing nucleoside triphosphate hydrolases"/>
    <property type="match status" value="1"/>
</dbReference>
<dbReference type="InterPro" id="IPR016496">
    <property type="entry name" value="GTPase_HflX"/>
</dbReference>
<evidence type="ECO:0000256" key="2">
    <source>
        <dbReference type="ARBA" id="ARBA00022723"/>
    </source>
</evidence>
<dbReference type="GO" id="GO:0005525">
    <property type="term" value="F:GTP binding"/>
    <property type="evidence" value="ECO:0007669"/>
    <property type="project" value="UniProtKB-UniRule"/>
</dbReference>
<keyword evidence="4" id="KW-0460">Magnesium</keyword>
<dbReference type="Gene3D" id="6.10.250.2860">
    <property type="match status" value="1"/>
</dbReference>